<dbReference type="InterPro" id="IPR003789">
    <property type="entry name" value="Asn/Gln_tRNA_amidoTrase-B-like"/>
</dbReference>
<dbReference type="Gene3D" id="1.10.10.410">
    <property type="match status" value="1"/>
</dbReference>
<dbReference type="Proteomes" id="UP001500767">
    <property type="component" value="Unassembled WGS sequence"/>
</dbReference>
<comment type="caution">
    <text evidence="1">The sequence shown here is derived from an EMBL/GenBank/DDBJ whole genome shotgun (WGS) entry which is preliminary data.</text>
</comment>
<dbReference type="InterPro" id="IPR023168">
    <property type="entry name" value="GatB_Yqey_C_2"/>
</dbReference>
<accession>A0ABP6Y0M4</accession>
<dbReference type="EMBL" id="BAAAYR010000004">
    <property type="protein sequence ID" value="GAA3575397.1"/>
    <property type="molecule type" value="Genomic_DNA"/>
</dbReference>
<dbReference type="SUPFAM" id="SSF89095">
    <property type="entry name" value="GatB/YqeY motif"/>
    <property type="match status" value="1"/>
</dbReference>
<organism evidence="1 2">
    <name type="scientific">Microlunatus spumicola</name>
    <dbReference type="NCBI Taxonomy" id="81499"/>
    <lineage>
        <taxon>Bacteria</taxon>
        <taxon>Bacillati</taxon>
        <taxon>Actinomycetota</taxon>
        <taxon>Actinomycetes</taxon>
        <taxon>Propionibacteriales</taxon>
        <taxon>Propionibacteriaceae</taxon>
        <taxon>Microlunatus</taxon>
    </lineage>
</organism>
<evidence type="ECO:0000313" key="1">
    <source>
        <dbReference type="EMBL" id="GAA3575397.1"/>
    </source>
</evidence>
<protein>
    <submittedName>
        <fullName evidence="1">GatB/YqeY domain-containing protein</fullName>
    </submittedName>
</protein>
<dbReference type="Pfam" id="PF09424">
    <property type="entry name" value="YqeY"/>
    <property type="match status" value="1"/>
</dbReference>
<dbReference type="InterPro" id="IPR019004">
    <property type="entry name" value="YqeY/Aim41"/>
</dbReference>
<keyword evidence="2" id="KW-1185">Reference proteome</keyword>
<evidence type="ECO:0000313" key="2">
    <source>
        <dbReference type="Proteomes" id="UP001500767"/>
    </source>
</evidence>
<gene>
    <name evidence="1" type="ORF">GCM10022197_35600</name>
</gene>
<dbReference type="Gene3D" id="1.10.1510.10">
    <property type="entry name" value="Uncharacterised protein YqeY/AIM41 PF09424, N-terminal domain"/>
    <property type="match status" value="1"/>
</dbReference>
<proteinExistence type="predicted"/>
<name>A0ABP6Y0M4_9ACTN</name>
<dbReference type="InterPro" id="IPR042184">
    <property type="entry name" value="YqeY/Aim41_N"/>
</dbReference>
<sequence length="157" mass="16751">MSDTSTPLKERLRTDLTAAMRSRDKVRSGTIRMVIAAISEAEVAGTEAHELTDQQVLDVVVREAKKRREAREAFTAAGRQELADKEQAEADVLADYLPQAMTADEVTAVVRAAIEQTGAAELGMKGMGKVMGVVTPQTKGRADGGAVAAEVRRQLAG</sequence>
<dbReference type="PANTHER" id="PTHR28055">
    <property type="entry name" value="ALTERED INHERITANCE OF MITOCHONDRIA PROTEIN 41, MITOCHONDRIAL"/>
    <property type="match status" value="1"/>
</dbReference>
<dbReference type="RefSeq" id="WP_204910248.1">
    <property type="nucleotide sequence ID" value="NZ_BAAAYR010000004.1"/>
</dbReference>
<reference evidence="2" key="1">
    <citation type="journal article" date="2019" name="Int. J. Syst. Evol. Microbiol.">
        <title>The Global Catalogue of Microorganisms (GCM) 10K type strain sequencing project: providing services to taxonomists for standard genome sequencing and annotation.</title>
        <authorList>
            <consortium name="The Broad Institute Genomics Platform"/>
            <consortium name="The Broad Institute Genome Sequencing Center for Infectious Disease"/>
            <person name="Wu L."/>
            <person name="Ma J."/>
        </authorList>
    </citation>
    <scope>NUCLEOTIDE SEQUENCE [LARGE SCALE GENOMIC DNA]</scope>
    <source>
        <strain evidence="2">JCM 16540</strain>
    </source>
</reference>
<dbReference type="PANTHER" id="PTHR28055:SF1">
    <property type="entry name" value="ALTERED INHERITANCE OF MITOCHONDRIA PROTEIN 41, MITOCHONDRIAL"/>
    <property type="match status" value="1"/>
</dbReference>